<dbReference type="GeneID" id="81595607"/>
<proteinExistence type="predicted"/>
<dbReference type="EMBL" id="JAPVEA010000002">
    <property type="protein sequence ID" value="KAJ5460429.1"/>
    <property type="molecule type" value="Genomic_DNA"/>
</dbReference>
<dbReference type="PANTHER" id="PTHR40618:SF1">
    <property type="entry name" value="B-ZIP TRANSCRIPTION FACTOR (EUROFUNG)"/>
    <property type="match status" value="1"/>
</dbReference>
<evidence type="ECO:0000256" key="2">
    <source>
        <dbReference type="SAM" id="MobiDB-lite"/>
    </source>
</evidence>
<dbReference type="InterPro" id="IPR004827">
    <property type="entry name" value="bZIP"/>
</dbReference>
<feature type="coiled-coil region" evidence="1">
    <location>
        <begin position="42"/>
        <end position="69"/>
    </location>
</feature>
<feature type="region of interest" description="Disordered" evidence="2">
    <location>
        <begin position="1"/>
        <end position="32"/>
    </location>
</feature>
<gene>
    <name evidence="4" type="ORF">N7458_001981</name>
</gene>
<dbReference type="PANTHER" id="PTHR40618">
    <property type="entry name" value="B-ZIP TRANSCRIPTION FACTOR (EUROFUNG)-RELATED"/>
    <property type="match status" value="1"/>
</dbReference>
<organism evidence="4 5">
    <name type="scientific">Penicillium daleae</name>
    <dbReference type="NCBI Taxonomy" id="63821"/>
    <lineage>
        <taxon>Eukaryota</taxon>
        <taxon>Fungi</taxon>
        <taxon>Dikarya</taxon>
        <taxon>Ascomycota</taxon>
        <taxon>Pezizomycotina</taxon>
        <taxon>Eurotiomycetes</taxon>
        <taxon>Eurotiomycetidae</taxon>
        <taxon>Eurotiales</taxon>
        <taxon>Aspergillaceae</taxon>
        <taxon>Penicillium</taxon>
    </lineage>
</organism>
<feature type="domain" description="BZIP" evidence="3">
    <location>
        <begin position="28"/>
        <end position="68"/>
    </location>
</feature>
<evidence type="ECO:0000313" key="4">
    <source>
        <dbReference type="EMBL" id="KAJ5460429.1"/>
    </source>
</evidence>
<dbReference type="Pfam" id="PF00170">
    <property type="entry name" value="bZIP_1"/>
    <property type="match status" value="1"/>
</dbReference>
<evidence type="ECO:0000259" key="3">
    <source>
        <dbReference type="Pfam" id="PF00170"/>
    </source>
</evidence>
<accession>A0AAD6CCP8</accession>
<evidence type="ECO:0000313" key="5">
    <source>
        <dbReference type="Proteomes" id="UP001213681"/>
    </source>
</evidence>
<evidence type="ECO:0000256" key="1">
    <source>
        <dbReference type="SAM" id="Coils"/>
    </source>
</evidence>
<dbReference type="AlphaFoldDB" id="A0AAD6CCP8"/>
<keyword evidence="1" id="KW-0175">Coiled coil</keyword>
<feature type="region of interest" description="Disordered" evidence="2">
    <location>
        <begin position="106"/>
        <end position="131"/>
    </location>
</feature>
<dbReference type="InterPro" id="IPR046347">
    <property type="entry name" value="bZIP_sf"/>
</dbReference>
<comment type="caution">
    <text evidence="4">The sequence shown here is derived from an EMBL/GenBank/DDBJ whole genome shotgun (WGS) entry which is preliminary data.</text>
</comment>
<sequence>MVEDKIDAPAPRKRGRPRTVTDDQQVPERRRKQLRVAQQAYRKRKETTIVNLQSRVQELESGIEELSESFLSFSNLLFESQVLQNHPRVTSALQKITQQCVSLAKSGCDEPQQPTPTEASPATPPKLSTPPDLDLYYDSLTTPVDLLPMIDDTFQSPPDLLNQWPASQQIPPTPPYQDQALLPFGIVLSSPNLPFISSPSPQSNFPNTISPNNIIKQGRWTLSHRIVRQCCEYGYRLLSSSSTDDPKIQAIFGKTLTIAERNRLISRFYASMHDESGDTIEFKTKVLSPLHSKKNNYSPEQLALSSRTWQIVTESGADEWLDASGVQKLIQERGIRLQDNSSPLSSPRLNSTPQLNVASFIRFLCLVPICVGTGPAFRKRDVENALRLATSENPWAFDAVCEIP</sequence>
<dbReference type="CDD" id="cd14688">
    <property type="entry name" value="bZIP_YAP"/>
    <property type="match status" value="1"/>
</dbReference>
<reference evidence="4" key="2">
    <citation type="journal article" date="2023" name="IMA Fungus">
        <title>Comparative genomic study of the Penicillium genus elucidates a diverse pangenome and 15 lateral gene transfer events.</title>
        <authorList>
            <person name="Petersen C."/>
            <person name="Sorensen T."/>
            <person name="Nielsen M.R."/>
            <person name="Sondergaard T.E."/>
            <person name="Sorensen J.L."/>
            <person name="Fitzpatrick D.A."/>
            <person name="Frisvad J.C."/>
            <person name="Nielsen K.L."/>
        </authorList>
    </citation>
    <scope>NUCLEOTIDE SEQUENCE</scope>
    <source>
        <strain evidence="4">IBT 16125</strain>
    </source>
</reference>
<dbReference type="Gene3D" id="1.20.5.170">
    <property type="match status" value="1"/>
</dbReference>
<dbReference type="RefSeq" id="XP_056769471.1">
    <property type="nucleotide sequence ID" value="XM_056905364.1"/>
</dbReference>
<protein>
    <submittedName>
        <fullName evidence="4">BZIP transcription factorbZIP-1</fullName>
    </submittedName>
</protein>
<dbReference type="SUPFAM" id="SSF57959">
    <property type="entry name" value="Leucine zipper domain"/>
    <property type="match status" value="1"/>
</dbReference>
<dbReference type="Proteomes" id="UP001213681">
    <property type="component" value="Unassembled WGS sequence"/>
</dbReference>
<name>A0AAD6CCP8_9EURO</name>
<keyword evidence="5" id="KW-1185">Reference proteome</keyword>
<dbReference type="GO" id="GO:0003700">
    <property type="term" value="F:DNA-binding transcription factor activity"/>
    <property type="evidence" value="ECO:0007669"/>
    <property type="project" value="InterPro"/>
</dbReference>
<reference evidence="4" key="1">
    <citation type="submission" date="2022-12" db="EMBL/GenBank/DDBJ databases">
        <authorList>
            <person name="Petersen C."/>
        </authorList>
    </citation>
    <scope>NUCLEOTIDE SEQUENCE</scope>
    <source>
        <strain evidence="4">IBT 16125</strain>
    </source>
</reference>
<feature type="compositionally biased region" description="Low complexity" evidence="2">
    <location>
        <begin position="110"/>
        <end position="121"/>
    </location>
</feature>